<dbReference type="OrthoDB" id="6359943at2759"/>
<sequence>MFSPSNAAFITYLSNEVLSKGVLSDVQVNAFDTTYKLHRVLIARSPYFKALMNWNNDELSLDALTLEDEPRVLNVDTDDPLITKGSFELMLKRLYGCEDCSKERVMLLNMIATASFFQMEDIKKSIIENWTFKNTTMKICVDTLRMLDDNDYGEFGVQLSNKCKFYMFDNGWQAGYEKWNGLPVSLIPEIVNADEFFVPSEFDRIMFAVKLLQESDAPEDNIKLVIDQFRKTFKFFNLTFHQQIAILKVTLNNGKHIFDAASLNEALLLTSYIQTSSMFDKSAPILLDLNQLPPNVTFEQYIPPSTEFRNFPFNKTTDSPKPTIIPPMRFSVTLRKPMTELLENMVYYREFAYCGSTWRCLLSDFSKKNKTMKFTIKKIKKLPFSVTISRELAIEIPPTDKELNKCATSVVPFSSESAKIPSFQDWRNDVSVYYKLWLTSNNQLNRRDTYGQKPLQLKDFSTSSSLIYISPVFALNLFSDESEEPPMKINVMIGVI</sequence>
<evidence type="ECO:0000313" key="3">
    <source>
        <dbReference type="Proteomes" id="UP001165063"/>
    </source>
</evidence>
<dbReference type="InterPro" id="IPR000210">
    <property type="entry name" value="BTB/POZ_dom"/>
</dbReference>
<protein>
    <submittedName>
        <fullName evidence="2">Unnamed protein product</fullName>
    </submittedName>
</protein>
<keyword evidence="3" id="KW-1185">Reference proteome</keyword>
<dbReference type="AlphaFoldDB" id="A0A9W7DD75"/>
<proteinExistence type="predicted"/>
<dbReference type="Proteomes" id="UP001165063">
    <property type="component" value="Unassembled WGS sequence"/>
</dbReference>
<dbReference type="EMBL" id="BSXU01000225">
    <property type="protein sequence ID" value="GMG19865.1"/>
    <property type="molecule type" value="Genomic_DNA"/>
</dbReference>
<dbReference type="PANTHER" id="PTHR47369:SF1">
    <property type="entry name" value="BTB_POZ DOMAIN-CONTAINING PROTEIN"/>
    <property type="match status" value="1"/>
</dbReference>
<reference evidence="2" key="1">
    <citation type="submission" date="2023-04" db="EMBL/GenBank/DDBJ databases">
        <title>Ambrosiozyma monospora NBRC 1965.</title>
        <authorList>
            <person name="Ichikawa N."/>
            <person name="Sato H."/>
            <person name="Tonouchi N."/>
        </authorList>
    </citation>
    <scope>NUCLEOTIDE SEQUENCE</scope>
    <source>
        <strain evidence="2">NBRC 1965</strain>
    </source>
</reference>
<dbReference type="SMART" id="SM00225">
    <property type="entry name" value="BTB"/>
    <property type="match status" value="1"/>
</dbReference>
<dbReference type="PROSITE" id="PS50097">
    <property type="entry name" value="BTB"/>
    <property type="match status" value="1"/>
</dbReference>
<evidence type="ECO:0000313" key="2">
    <source>
        <dbReference type="EMBL" id="GMG19865.1"/>
    </source>
</evidence>
<gene>
    <name evidence="2" type="ORF">Amon01_000080000</name>
</gene>
<dbReference type="SUPFAM" id="SSF54695">
    <property type="entry name" value="POZ domain"/>
    <property type="match status" value="1"/>
</dbReference>
<dbReference type="Gene3D" id="3.30.710.10">
    <property type="entry name" value="Potassium Channel Kv1.1, Chain A"/>
    <property type="match status" value="1"/>
</dbReference>
<feature type="domain" description="BTB" evidence="1">
    <location>
        <begin position="24"/>
        <end position="95"/>
    </location>
</feature>
<dbReference type="Pfam" id="PF00651">
    <property type="entry name" value="BTB"/>
    <property type="match status" value="1"/>
</dbReference>
<organism evidence="2 3">
    <name type="scientific">Ambrosiozyma monospora</name>
    <name type="common">Yeast</name>
    <name type="synonym">Endomycopsis monosporus</name>
    <dbReference type="NCBI Taxonomy" id="43982"/>
    <lineage>
        <taxon>Eukaryota</taxon>
        <taxon>Fungi</taxon>
        <taxon>Dikarya</taxon>
        <taxon>Ascomycota</taxon>
        <taxon>Saccharomycotina</taxon>
        <taxon>Pichiomycetes</taxon>
        <taxon>Pichiales</taxon>
        <taxon>Pichiaceae</taxon>
        <taxon>Ambrosiozyma</taxon>
    </lineage>
</organism>
<evidence type="ECO:0000259" key="1">
    <source>
        <dbReference type="PROSITE" id="PS50097"/>
    </source>
</evidence>
<name>A0A9W7DD75_AMBMO</name>
<dbReference type="PANTHER" id="PTHR47369">
    <property type="entry name" value="BTB/POZ DOMAIN-CONTAINING PROTEIN"/>
    <property type="match status" value="1"/>
</dbReference>
<accession>A0A9W7DD75</accession>
<dbReference type="InterPro" id="IPR011333">
    <property type="entry name" value="SKP1/BTB/POZ_sf"/>
</dbReference>
<comment type="caution">
    <text evidence="2">The sequence shown here is derived from an EMBL/GenBank/DDBJ whole genome shotgun (WGS) entry which is preliminary data.</text>
</comment>